<dbReference type="AlphaFoldDB" id="A0A4U3KSK2"/>
<gene>
    <name evidence="2" type="ORF">FC093_22110</name>
</gene>
<protein>
    <submittedName>
        <fullName evidence="2">Carboxypeptidase-like regulatory domain-containing protein</fullName>
    </submittedName>
</protein>
<proteinExistence type="predicted"/>
<reference evidence="2 3" key="1">
    <citation type="submission" date="2019-05" db="EMBL/GenBank/DDBJ databases">
        <title>Panacibacter sp. strain 17mud1-8 Genome sequencing and assembly.</title>
        <authorList>
            <person name="Chhetri G."/>
        </authorList>
    </citation>
    <scope>NUCLEOTIDE SEQUENCE [LARGE SCALE GENOMIC DNA]</scope>
    <source>
        <strain evidence="2 3">17mud1-8</strain>
    </source>
</reference>
<keyword evidence="3" id="KW-1185">Reference proteome</keyword>
<keyword evidence="2" id="KW-0121">Carboxypeptidase</keyword>
<sequence>MRRNRLFSVCILLLISSLAMAQSTTISGIVADKQSDEPIPFAAVTFRKDGRGILTDSLGKFSLYIVGIEASDTLEINSVGYKIVYIPFNTLKDSAQLTVQLEVLPPQNEAVVKSKYNRALWFWKKVVAAKPKNDMRRFDNYGYEVYNKLELDIDNVNKDKLGNLPLLKKLNFVLDYVDTTSESKPYLPVYLTETLSDFYKQRQPYRTREVIKASITNGLDNESLIKYLGSTYQNVNVYDNTIPVFDKYFVSPFADNADAFYKFKLQDTQYLNKKRLVHFLFQPKHPGANLFTGDCWVNDTSFAIQKITMRPSTDANINFITGLSIIQEYKFVGDSTWFLYKDKFVADLSPLGKKHVSFKGRKTTTYQHVLINDTAVDNELAKSKPSEDMIVLHGVLNKPDSFWQKNRHEPLNNNEQTVYKVLDTLENNKTYVRYRNLIHFFSTGVKDIGNIRIGPWYYWLTSNRWEGTRVRFDLSTNTDFSKHWYFKGYAAYGFTDKALKGSLEARYRFRKQPYSYASIFYKKDIDNGQTTYDQLSSDNLFASFLRKPGIESKYQQIETRRAQYYTETNKGFGIGILVQNRRFTPLLNLPSKELFPVKGGEPMNASEVTLHLRYAYQERTYDENFDHYTLGSLYPMVDVYYTHGFKGLLSSSYKFDKIDFTVHDYIKLTPYGELYYNFFAGKTWGTLPYQLLNIQPGNDWYYYSRNSFNLMHRFEYISDQYAGFNLEHNIGSGIFRYTKLTRKMKLRQFWEVKGVVGSLSDANKQLNFVGEHPFSSLDGKLYMEVGTGIDNIFKFFRIDCIWRVLPQPLPVQQADRFGVFFGFRLSL</sequence>
<keyword evidence="1" id="KW-0732">Signal</keyword>
<dbReference type="Pfam" id="PF13715">
    <property type="entry name" value="CarbopepD_reg_2"/>
    <property type="match status" value="1"/>
</dbReference>
<dbReference type="Proteomes" id="UP000305848">
    <property type="component" value="Unassembled WGS sequence"/>
</dbReference>
<organism evidence="2 3">
    <name type="scientific">Ilyomonas limi</name>
    <dbReference type="NCBI Taxonomy" id="2575867"/>
    <lineage>
        <taxon>Bacteria</taxon>
        <taxon>Pseudomonadati</taxon>
        <taxon>Bacteroidota</taxon>
        <taxon>Chitinophagia</taxon>
        <taxon>Chitinophagales</taxon>
        <taxon>Chitinophagaceae</taxon>
        <taxon>Ilyomonas</taxon>
    </lineage>
</organism>
<evidence type="ECO:0000313" key="2">
    <source>
        <dbReference type="EMBL" id="TKK64649.1"/>
    </source>
</evidence>
<evidence type="ECO:0000313" key="3">
    <source>
        <dbReference type="Proteomes" id="UP000305848"/>
    </source>
</evidence>
<dbReference type="GO" id="GO:0004180">
    <property type="term" value="F:carboxypeptidase activity"/>
    <property type="evidence" value="ECO:0007669"/>
    <property type="project" value="UniProtKB-KW"/>
</dbReference>
<name>A0A4U3KSK2_9BACT</name>
<feature type="chain" id="PRO_5020436350" evidence="1">
    <location>
        <begin position="22"/>
        <end position="827"/>
    </location>
</feature>
<keyword evidence="2" id="KW-0378">Hydrolase</keyword>
<dbReference type="OrthoDB" id="983143at2"/>
<comment type="caution">
    <text evidence="2">The sequence shown here is derived from an EMBL/GenBank/DDBJ whole genome shotgun (WGS) entry which is preliminary data.</text>
</comment>
<feature type="signal peptide" evidence="1">
    <location>
        <begin position="1"/>
        <end position="21"/>
    </location>
</feature>
<dbReference type="InterPro" id="IPR008969">
    <property type="entry name" value="CarboxyPept-like_regulatory"/>
</dbReference>
<evidence type="ECO:0000256" key="1">
    <source>
        <dbReference type="SAM" id="SignalP"/>
    </source>
</evidence>
<dbReference type="EMBL" id="SZQL01000030">
    <property type="protein sequence ID" value="TKK64649.1"/>
    <property type="molecule type" value="Genomic_DNA"/>
</dbReference>
<dbReference type="Pfam" id="PF18939">
    <property type="entry name" value="DUF5686"/>
    <property type="match status" value="1"/>
</dbReference>
<accession>A0A4U3KSK2</accession>
<keyword evidence="2" id="KW-0645">Protease</keyword>
<dbReference type="SUPFAM" id="SSF49464">
    <property type="entry name" value="Carboxypeptidase regulatory domain-like"/>
    <property type="match status" value="1"/>
</dbReference>
<dbReference type="InterPro" id="IPR043741">
    <property type="entry name" value="DUF5686"/>
</dbReference>